<feature type="transmembrane region" description="Helical" evidence="1">
    <location>
        <begin position="12"/>
        <end position="39"/>
    </location>
</feature>
<evidence type="ECO:0000256" key="1">
    <source>
        <dbReference type="SAM" id="Phobius"/>
    </source>
</evidence>
<keyword evidence="1" id="KW-0472">Membrane</keyword>
<evidence type="ECO:0000313" key="3">
    <source>
        <dbReference type="Proteomes" id="UP001156932"/>
    </source>
</evidence>
<gene>
    <name evidence="2" type="ORF">NNKAGPMP_00019</name>
</gene>
<keyword evidence="3" id="KW-1185">Reference proteome</keyword>
<dbReference type="Proteomes" id="UP001156932">
    <property type="component" value="Segment"/>
</dbReference>
<keyword evidence="1" id="KW-1133">Transmembrane helix</keyword>
<organism evidence="2 3">
    <name type="scientific">Methanophagales virus GBV303</name>
    <dbReference type="NCBI Taxonomy" id="2986514"/>
    <lineage>
        <taxon>Viruses</taxon>
        <taxon>Viruses incertae sedis</taxon>
        <taxon>Itzamnaviridae</taxon>
        <taxon>Demiitzamnavirus</taxon>
        <taxon>Demiitzamnavirus mexicoense</taxon>
    </lineage>
</organism>
<feature type="transmembrane region" description="Helical" evidence="1">
    <location>
        <begin position="66"/>
        <end position="87"/>
    </location>
</feature>
<reference evidence="2 3" key="1">
    <citation type="submission" date="2022-10" db="EMBL/GenBank/DDBJ databases">
        <title>Evolutionary Diversification of Methanotrophic Ca. Methanophagales (ANME-1) and Their Expansive Virome.</title>
        <authorList>
            <person name="Laso-Perez R."/>
            <person name="Wu F."/>
            <person name="Cremiere A."/>
            <person name="Speth D.R."/>
            <person name="Magyar J.S."/>
            <person name="Krupovic M."/>
            <person name="Orphan V.J."/>
        </authorList>
    </citation>
    <scope>NUCLEOTIDE SEQUENCE [LARGE SCALE GENOMIC DNA]</scope>
</reference>
<keyword evidence="1" id="KW-0812">Transmembrane</keyword>
<accession>A0A9E9A8L3</accession>
<evidence type="ECO:0000313" key="2">
    <source>
        <dbReference type="EMBL" id="WAE39655.1"/>
    </source>
</evidence>
<proteinExistence type="predicted"/>
<sequence length="104" mass="11950">MDDEEGMGMGTAIFVVMLNIVFAIIFFFLVGSVMCGILSPLTTIVGIDEIAPFAQALTVVPNLVNVFFYLPLIFIFTMFVWLFKYIVKRHKYTYYQQGGEEEEW</sequence>
<name>A0A9E9A8L3_9VIRU</name>
<dbReference type="EMBL" id="OP880254">
    <property type="protein sequence ID" value="WAE39655.1"/>
    <property type="molecule type" value="Genomic_DNA"/>
</dbReference>
<protein>
    <submittedName>
        <fullName evidence="2">Uncharacterized protein</fullName>
    </submittedName>
</protein>